<keyword evidence="2" id="KW-1185">Reference proteome</keyword>
<proteinExistence type="predicted"/>
<name>A0ACC1RJP1_9HYPO</name>
<organism evidence="1 2">
    <name type="scientific">Fusarium decemcellulare</name>
    <dbReference type="NCBI Taxonomy" id="57161"/>
    <lineage>
        <taxon>Eukaryota</taxon>
        <taxon>Fungi</taxon>
        <taxon>Dikarya</taxon>
        <taxon>Ascomycota</taxon>
        <taxon>Pezizomycotina</taxon>
        <taxon>Sordariomycetes</taxon>
        <taxon>Hypocreomycetidae</taxon>
        <taxon>Hypocreales</taxon>
        <taxon>Nectriaceae</taxon>
        <taxon>Fusarium</taxon>
        <taxon>Fusarium decemcellulare species complex</taxon>
    </lineage>
</organism>
<sequence>MVSVDVVVVGAGLSGLRAATQLHSAGLSYVVLEATERVGGKTLSVPASSNGTGLVDMGAAWINDSNQSEMFALAEEFDFDLIIQRAEGDSLYQNPNGKITSIEYGLPADLTDDQLKETQSIMVTLSEYVERSDLEHPDLGPDAKKLDSMNALEFADQEFGSDLSKMLVTTLTRALLGVDPDELSALYLVDYIKSGTGLENISSDLKDGGQYMRNRQGNENFSTKLAQKLKKDSVKLNTPVTSITQSRRGCTVHTKDGKYHAKKVIVSVPTSLYPLIDFHPELPRAKQELSESKLGYFSKTVLVFNSPWWRDADLSGVFTSPDGPISFTRDTCVPEDEQYSITCFHVGKPGREWSSLPTQDRQDAVLKQFRAAFSTVAKVPEPINIVEKEWTKDEWFQGGPTPVLMPGAMTGAAKSIREPFKNIHFVGTETSLVWKGYMEGAVRSGDRGAKEVIKALKY</sequence>
<accession>A0ACC1RJP1</accession>
<protein>
    <submittedName>
        <fullName evidence="1">Uncharacterized protein</fullName>
    </submittedName>
</protein>
<evidence type="ECO:0000313" key="2">
    <source>
        <dbReference type="Proteomes" id="UP001148629"/>
    </source>
</evidence>
<gene>
    <name evidence="1" type="ORF">NM208_g13462</name>
</gene>
<reference evidence="1" key="1">
    <citation type="submission" date="2022-08" db="EMBL/GenBank/DDBJ databases">
        <title>Genome Sequence of Fusarium decemcellulare.</title>
        <authorList>
            <person name="Buettner E."/>
        </authorList>
    </citation>
    <scope>NUCLEOTIDE SEQUENCE</scope>
    <source>
        <strain evidence="1">Babe19</strain>
    </source>
</reference>
<comment type="caution">
    <text evidence="1">The sequence shown here is derived from an EMBL/GenBank/DDBJ whole genome shotgun (WGS) entry which is preliminary data.</text>
</comment>
<dbReference type="EMBL" id="JANRMS010002762">
    <property type="protein sequence ID" value="KAJ3521051.1"/>
    <property type="molecule type" value="Genomic_DNA"/>
</dbReference>
<evidence type="ECO:0000313" key="1">
    <source>
        <dbReference type="EMBL" id="KAJ3521051.1"/>
    </source>
</evidence>
<dbReference type="Proteomes" id="UP001148629">
    <property type="component" value="Unassembled WGS sequence"/>
</dbReference>